<dbReference type="CDD" id="cd00093">
    <property type="entry name" value="HTH_XRE"/>
    <property type="match status" value="1"/>
</dbReference>
<dbReference type="PROSITE" id="PS50943">
    <property type="entry name" value="HTH_CROC1"/>
    <property type="match status" value="1"/>
</dbReference>
<protein>
    <submittedName>
        <fullName evidence="3">HTH-type transcriptional regulator immR</fullName>
    </submittedName>
</protein>
<dbReference type="SMART" id="SM00530">
    <property type="entry name" value="HTH_XRE"/>
    <property type="match status" value="1"/>
</dbReference>
<reference evidence="3 4" key="1">
    <citation type="submission" date="2018-06" db="EMBL/GenBank/DDBJ databases">
        <authorList>
            <consortium name="Pathogen Informatics"/>
            <person name="Doyle S."/>
        </authorList>
    </citation>
    <scope>NUCLEOTIDE SEQUENCE [LARGE SCALE GENOMIC DNA]</scope>
    <source>
        <strain evidence="3 4">NCTC11460</strain>
    </source>
</reference>
<dbReference type="InterPro" id="IPR001387">
    <property type="entry name" value="Cro/C1-type_HTH"/>
</dbReference>
<dbReference type="PANTHER" id="PTHR46558">
    <property type="entry name" value="TRACRIPTIONAL REGULATORY PROTEIN-RELATED-RELATED"/>
    <property type="match status" value="1"/>
</dbReference>
<evidence type="ECO:0000256" key="1">
    <source>
        <dbReference type="ARBA" id="ARBA00023125"/>
    </source>
</evidence>
<keyword evidence="1" id="KW-0238">DNA-binding</keyword>
<dbReference type="AlphaFoldDB" id="A0A379CD81"/>
<dbReference type="Proteomes" id="UP000255101">
    <property type="component" value="Unassembled WGS sequence"/>
</dbReference>
<dbReference type="RefSeq" id="WP_004167293.1">
    <property type="nucleotide sequence ID" value="NZ_FOVA01000014.1"/>
</dbReference>
<evidence type="ECO:0000313" key="3">
    <source>
        <dbReference type="EMBL" id="SUB60271.1"/>
    </source>
</evidence>
<dbReference type="SUPFAM" id="SSF47413">
    <property type="entry name" value="lambda repressor-like DNA-binding domains"/>
    <property type="match status" value="1"/>
</dbReference>
<organism evidence="3 4">
    <name type="scientific">Peptostreptococcus anaerobius</name>
    <dbReference type="NCBI Taxonomy" id="1261"/>
    <lineage>
        <taxon>Bacteria</taxon>
        <taxon>Bacillati</taxon>
        <taxon>Bacillota</taxon>
        <taxon>Clostridia</taxon>
        <taxon>Peptostreptococcales</taxon>
        <taxon>Peptostreptococcaceae</taxon>
        <taxon>Peptostreptococcus</taxon>
    </lineage>
</organism>
<dbReference type="PANTHER" id="PTHR46558:SF11">
    <property type="entry name" value="HTH-TYPE TRANSCRIPTIONAL REGULATOR XRE"/>
    <property type="match status" value="1"/>
</dbReference>
<dbReference type="EMBL" id="UGTB01000004">
    <property type="protein sequence ID" value="SUB60271.1"/>
    <property type="molecule type" value="Genomic_DNA"/>
</dbReference>
<name>A0A379CD81_9FIRM</name>
<feature type="domain" description="HTH cro/C1-type" evidence="2">
    <location>
        <begin position="8"/>
        <end position="62"/>
    </location>
</feature>
<sequence>MNILGKRLKELRKERDLTQVEAATKFNITRRQYQRIESGEQTTKYTTLIAIADFYDVSIDYLVGRTENKDSHKL</sequence>
<gene>
    <name evidence="3" type="primary">immR_1</name>
    <name evidence="3" type="ORF">NCTC11460_00167</name>
</gene>
<dbReference type="Pfam" id="PF01381">
    <property type="entry name" value="HTH_3"/>
    <property type="match status" value="1"/>
</dbReference>
<dbReference type="GO" id="GO:0003677">
    <property type="term" value="F:DNA binding"/>
    <property type="evidence" value="ECO:0007669"/>
    <property type="project" value="UniProtKB-KW"/>
</dbReference>
<evidence type="ECO:0000313" key="4">
    <source>
        <dbReference type="Proteomes" id="UP000255101"/>
    </source>
</evidence>
<evidence type="ECO:0000259" key="2">
    <source>
        <dbReference type="PROSITE" id="PS50943"/>
    </source>
</evidence>
<accession>A0A379CD81</accession>
<proteinExistence type="predicted"/>
<dbReference type="InterPro" id="IPR010982">
    <property type="entry name" value="Lambda_DNA-bd_dom_sf"/>
</dbReference>
<dbReference type="Gene3D" id="1.10.260.40">
    <property type="entry name" value="lambda repressor-like DNA-binding domains"/>
    <property type="match status" value="1"/>
</dbReference>